<protein>
    <submittedName>
        <fullName evidence="1">Uncharacterized protein</fullName>
    </submittedName>
</protein>
<name>A0ACB9ZZ28_CATRO</name>
<reference evidence="2" key="1">
    <citation type="journal article" date="2023" name="Nat. Plants">
        <title>Single-cell RNA sequencing provides a high-resolution roadmap for understanding the multicellular compartmentation of specialized metabolism.</title>
        <authorList>
            <person name="Sun S."/>
            <person name="Shen X."/>
            <person name="Li Y."/>
            <person name="Li Y."/>
            <person name="Wang S."/>
            <person name="Li R."/>
            <person name="Zhang H."/>
            <person name="Shen G."/>
            <person name="Guo B."/>
            <person name="Wei J."/>
            <person name="Xu J."/>
            <person name="St-Pierre B."/>
            <person name="Chen S."/>
            <person name="Sun C."/>
        </authorList>
    </citation>
    <scope>NUCLEOTIDE SEQUENCE [LARGE SCALE GENOMIC DNA]</scope>
</reference>
<evidence type="ECO:0000313" key="1">
    <source>
        <dbReference type="EMBL" id="KAI5653088.1"/>
    </source>
</evidence>
<comment type="caution">
    <text evidence="1">The sequence shown here is derived from an EMBL/GenBank/DDBJ whole genome shotgun (WGS) entry which is preliminary data.</text>
</comment>
<gene>
    <name evidence="1" type="ORF">M9H77_30275</name>
</gene>
<organism evidence="1 2">
    <name type="scientific">Catharanthus roseus</name>
    <name type="common">Madagascar periwinkle</name>
    <name type="synonym">Vinca rosea</name>
    <dbReference type="NCBI Taxonomy" id="4058"/>
    <lineage>
        <taxon>Eukaryota</taxon>
        <taxon>Viridiplantae</taxon>
        <taxon>Streptophyta</taxon>
        <taxon>Embryophyta</taxon>
        <taxon>Tracheophyta</taxon>
        <taxon>Spermatophyta</taxon>
        <taxon>Magnoliopsida</taxon>
        <taxon>eudicotyledons</taxon>
        <taxon>Gunneridae</taxon>
        <taxon>Pentapetalae</taxon>
        <taxon>asterids</taxon>
        <taxon>lamiids</taxon>
        <taxon>Gentianales</taxon>
        <taxon>Apocynaceae</taxon>
        <taxon>Rauvolfioideae</taxon>
        <taxon>Vinceae</taxon>
        <taxon>Catharanthinae</taxon>
        <taxon>Catharanthus</taxon>
    </lineage>
</organism>
<accession>A0ACB9ZZ28</accession>
<evidence type="ECO:0000313" key="2">
    <source>
        <dbReference type="Proteomes" id="UP001060085"/>
    </source>
</evidence>
<keyword evidence="2" id="KW-1185">Reference proteome</keyword>
<proteinExistence type="predicted"/>
<sequence length="186" mass="21446">MGYLKLNPIGDGRVPSSKSFIGRSLLVTVGAERSSVLLAFPIYIKNAFNFTKNGKRFTFTSLAPYQVYEEEKNLREKVRMFEHEKKEKSLMKVKGCEDTQLSKPSQGVAKVEPLTPSSFEEVPKVKSFHMILEIEEGLETHVENEISNEDSCVNMNEKSIEKEEYIETKKRKNGRKREISREIMYL</sequence>
<dbReference type="Proteomes" id="UP001060085">
    <property type="component" value="Linkage Group LG07"/>
</dbReference>
<dbReference type="EMBL" id="CM044707">
    <property type="protein sequence ID" value="KAI5653088.1"/>
    <property type="molecule type" value="Genomic_DNA"/>
</dbReference>